<feature type="compositionally biased region" description="Polar residues" evidence="4">
    <location>
        <begin position="73"/>
        <end position="82"/>
    </location>
</feature>
<organism evidence="7 8">
    <name type="scientific">Saponaria officinalis</name>
    <name type="common">Common soapwort</name>
    <name type="synonym">Lychnis saponaria</name>
    <dbReference type="NCBI Taxonomy" id="3572"/>
    <lineage>
        <taxon>Eukaryota</taxon>
        <taxon>Viridiplantae</taxon>
        <taxon>Streptophyta</taxon>
        <taxon>Embryophyta</taxon>
        <taxon>Tracheophyta</taxon>
        <taxon>Spermatophyta</taxon>
        <taxon>Magnoliopsida</taxon>
        <taxon>eudicotyledons</taxon>
        <taxon>Gunneridae</taxon>
        <taxon>Pentapetalae</taxon>
        <taxon>Caryophyllales</taxon>
        <taxon>Caryophyllaceae</taxon>
        <taxon>Caryophylleae</taxon>
        <taxon>Saponaria</taxon>
    </lineage>
</organism>
<evidence type="ECO:0008006" key="9">
    <source>
        <dbReference type="Google" id="ProtNLM"/>
    </source>
</evidence>
<dbReference type="Gene3D" id="3.30.70.330">
    <property type="match status" value="2"/>
</dbReference>
<feature type="region of interest" description="Disordered" evidence="4">
    <location>
        <begin position="809"/>
        <end position="885"/>
    </location>
</feature>
<dbReference type="GO" id="GO:0003723">
    <property type="term" value="F:RNA binding"/>
    <property type="evidence" value="ECO:0007669"/>
    <property type="project" value="UniProtKB-UniRule"/>
</dbReference>
<dbReference type="InterPro" id="IPR035979">
    <property type="entry name" value="RBD_domain_sf"/>
</dbReference>
<dbReference type="EMBL" id="JBDFQZ010000008">
    <property type="protein sequence ID" value="KAK9700276.1"/>
    <property type="molecule type" value="Genomic_DNA"/>
</dbReference>
<evidence type="ECO:0000313" key="8">
    <source>
        <dbReference type="Proteomes" id="UP001443914"/>
    </source>
</evidence>
<feature type="compositionally biased region" description="Polar residues" evidence="4">
    <location>
        <begin position="737"/>
        <end position="748"/>
    </location>
</feature>
<feature type="zinc finger region" description="C3H1-type" evidence="3">
    <location>
        <begin position="188"/>
        <end position="216"/>
    </location>
</feature>
<comment type="caution">
    <text evidence="7">The sequence shown here is derived from an EMBL/GenBank/DDBJ whole genome shotgun (WGS) entry which is preliminary data.</text>
</comment>
<dbReference type="InterPro" id="IPR000571">
    <property type="entry name" value="Znf_CCCH"/>
</dbReference>
<feature type="compositionally biased region" description="Polar residues" evidence="4">
    <location>
        <begin position="400"/>
        <end position="412"/>
    </location>
</feature>
<feature type="compositionally biased region" description="Polar residues" evidence="4">
    <location>
        <begin position="857"/>
        <end position="869"/>
    </location>
</feature>
<keyword evidence="8" id="KW-1185">Reference proteome</keyword>
<keyword evidence="3" id="KW-0863">Zinc-finger</keyword>
<feature type="compositionally biased region" description="Polar residues" evidence="4">
    <location>
        <begin position="1"/>
        <end position="16"/>
    </location>
</feature>
<dbReference type="EMBL" id="JBDFQZ010000008">
    <property type="protein sequence ID" value="KAK9700278.1"/>
    <property type="molecule type" value="Genomic_DNA"/>
</dbReference>
<feature type="compositionally biased region" description="Acidic residues" evidence="4">
    <location>
        <begin position="22"/>
        <end position="35"/>
    </location>
</feature>
<dbReference type="GO" id="GO:0008270">
    <property type="term" value="F:zinc ion binding"/>
    <property type="evidence" value="ECO:0007669"/>
    <property type="project" value="UniProtKB-KW"/>
</dbReference>
<dbReference type="Proteomes" id="UP001443914">
    <property type="component" value="Unassembled WGS sequence"/>
</dbReference>
<evidence type="ECO:0000256" key="3">
    <source>
        <dbReference type="PROSITE-ProRule" id="PRU00723"/>
    </source>
</evidence>
<dbReference type="CDD" id="cd12257">
    <property type="entry name" value="RRM1_RBM26_like"/>
    <property type="match status" value="1"/>
</dbReference>
<sequence length="885" mass="96397">MNMELNTSSVKSSGLSPSDCASDPDEKEISDNDDDDRNHKHRRRDIESQSLDQDPLEQALTQPYRKRNRPFENGQSDIQLHNNLNRDFSKRRLTNFSHHFGEHGSGRGRGRGRYLQRDSRFGSIDIPPQMAHRGSIPPMFSGRGLPASNAQSASWSGFGLVPAIPNGINSLGLHGILGPQMNPAMTMGVQRQRCRDFEERGFCLRGDMCPMEHGVNRIVVEDVQSLSQFNLPVSVPSAQILGTSIGSGFVSSTGISSTFMNSRGPHGVMDGSSTDEVLAGADNSTGADVYDPDQPLWNNDARETSAPMLGSQPSNFDETVSFVDADLSDRLVRSSGDVIGTQSTSSSVWGRLRNSKKKLELKEEYGVRTNAPEFPTKEIGEPSSGSQGNFHVGKPLSGPKSATLTSKQQNDVGGTVRKPSQKAQRTLFVNCIPMKDNKRENLLSHFRKFGEVVDIFIPPNSERAFVQFSKRVEAEKALKAPDAVMGSRFIKLWWANRDSITDNGVNSADNAFITPHDVMAASGSPHVAFSNKGKDGIPYAAPKVVAPKAGPVVVKSLKAAPPAQKKMENLELLKEQLRRKQEMLEQKRNEFRQRLDKLTKQASGKSEVPAAPAEKREISETPIDAPKGGNTQPSDIGISMPSSEVVSADEMVTKNLESQRDGVKSAAALQDPPILKQPILSMATSRRYKLDNRPTTFRINAPLPGRLINIAVLRDHFSLYGEISNLEIEDSGEEETPNGSTDSEGTRNCSARVSFATRHAAERAFVDGKSWHGHDLQFSWITSSIPASSKSSGESSSARKGTLNEVQSAVKTVNDDPQITLDPKESTSSPSKSSNKPSCNSSSSSGERNSPAEKLSHSQVESPDKSTGSHVLEAEEPENRDSEAG</sequence>
<reference evidence="7 8" key="1">
    <citation type="submission" date="2024-03" db="EMBL/GenBank/DDBJ databases">
        <title>WGS assembly of Saponaria officinalis var. Norfolk2.</title>
        <authorList>
            <person name="Jenkins J."/>
            <person name="Shu S."/>
            <person name="Grimwood J."/>
            <person name="Barry K."/>
            <person name="Goodstein D."/>
            <person name="Schmutz J."/>
            <person name="Leebens-Mack J."/>
            <person name="Osbourn A."/>
        </authorList>
    </citation>
    <scope>NUCLEOTIDE SEQUENCE [LARGE SCALE GENOMIC DNA]</scope>
    <source>
        <strain evidence="8">cv. Norfolk2</strain>
        <strain evidence="7">JIC</strain>
        <tissue evidence="7">Leaf</tissue>
    </source>
</reference>
<feature type="domain" description="RRM" evidence="5">
    <location>
        <begin position="425"/>
        <end position="497"/>
    </location>
</feature>
<keyword evidence="3" id="KW-0862">Zinc</keyword>
<dbReference type="PANTHER" id="PTHR14398">
    <property type="entry name" value="RNA RECOGNITION RRM/RNP DOMAIN"/>
    <property type="match status" value="1"/>
</dbReference>
<dbReference type="InterPro" id="IPR022357">
    <property type="entry name" value="MIP_CS"/>
</dbReference>
<feature type="region of interest" description="Disordered" evidence="4">
    <location>
        <begin position="728"/>
        <end position="748"/>
    </location>
</feature>
<evidence type="ECO:0000256" key="4">
    <source>
        <dbReference type="SAM" id="MobiDB-lite"/>
    </source>
</evidence>
<feature type="region of interest" description="Disordered" evidence="4">
    <location>
        <begin position="63"/>
        <end position="82"/>
    </location>
</feature>
<feature type="domain" description="C3H1-type" evidence="6">
    <location>
        <begin position="188"/>
        <end position="216"/>
    </location>
</feature>
<dbReference type="PROSITE" id="PS50103">
    <property type="entry name" value="ZF_C3H1"/>
    <property type="match status" value="1"/>
</dbReference>
<keyword evidence="1 2" id="KW-0694">RNA-binding</keyword>
<proteinExistence type="predicted"/>
<dbReference type="EMBL" id="JBDFQZ010000008">
    <property type="protein sequence ID" value="KAK9700277.1"/>
    <property type="molecule type" value="Genomic_DNA"/>
</dbReference>
<feature type="region of interest" description="Disordered" evidence="4">
    <location>
        <begin position="372"/>
        <end position="419"/>
    </location>
</feature>
<dbReference type="SMART" id="SM00356">
    <property type="entry name" value="ZnF_C3H1"/>
    <property type="match status" value="1"/>
</dbReference>
<dbReference type="PANTHER" id="PTHR14398:SF0">
    <property type="entry name" value="ZINC FINGER PROTEIN SWM"/>
    <property type="match status" value="1"/>
</dbReference>
<dbReference type="GO" id="GO:0005634">
    <property type="term" value="C:nucleus"/>
    <property type="evidence" value="ECO:0007669"/>
    <property type="project" value="TreeGrafter"/>
</dbReference>
<evidence type="ECO:0000256" key="1">
    <source>
        <dbReference type="ARBA" id="ARBA00022884"/>
    </source>
</evidence>
<dbReference type="InterPro" id="IPR012677">
    <property type="entry name" value="Nucleotide-bd_a/b_plait_sf"/>
</dbReference>
<dbReference type="SMART" id="SM00360">
    <property type="entry name" value="RRM"/>
    <property type="match status" value="1"/>
</dbReference>
<dbReference type="SUPFAM" id="SSF54928">
    <property type="entry name" value="RNA-binding domain, RBD"/>
    <property type="match status" value="2"/>
</dbReference>
<protein>
    <recommendedName>
        <fullName evidence="9">Zinc finger CCCH domain-containing protein 41</fullName>
    </recommendedName>
</protein>
<gene>
    <name evidence="7" type="ORF">RND81_08G228900</name>
</gene>
<dbReference type="EMBL" id="JBDFQZ010000008">
    <property type="protein sequence ID" value="KAK9700275.1"/>
    <property type="molecule type" value="Genomic_DNA"/>
</dbReference>
<dbReference type="AlphaFoldDB" id="A0AAW1JB55"/>
<dbReference type="Pfam" id="PF00076">
    <property type="entry name" value="RRM_1"/>
    <property type="match status" value="1"/>
</dbReference>
<feature type="compositionally biased region" description="Polar residues" evidence="4">
    <location>
        <begin position="629"/>
        <end position="640"/>
    </location>
</feature>
<dbReference type="InterPro" id="IPR045137">
    <property type="entry name" value="RBM26/27"/>
</dbReference>
<feature type="compositionally biased region" description="Low complexity" evidence="4">
    <location>
        <begin position="826"/>
        <end position="849"/>
    </location>
</feature>
<dbReference type="InterPro" id="IPR000504">
    <property type="entry name" value="RRM_dom"/>
</dbReference>
<evidence type="ECO:0000256" key="2">
    <source>
        <dbReference type="PROSITE-ProRule" id="PRU00176"/>
    </source>
</evidence>
<feature type="region of interest" description="Disordered" evidence="4">
    <location>
        <begin position="1"/>
        <end position="58"/>
    </location>
</feature>
<accession>A0AAW1JB55</accession>
<dbReference type="FunFam" id="3.30.70.330:FF:000719">
    <property type="entry name" value="Predicted protein"/>
    <property type="match status" value="1"/>
</dbReference>
<keyword evidence="3" id="KW-0479">Metal-binding</keyword>
<dbReference type="PROSITE" id="PS00221">
    <property type="entry name" value="MIP"/>
    <property type="match status" value="1"/>
</dbReference>
<dbReference type="PROSITE" id="PS50102">
    <property type="entry name" value="RRM"/>
    <property type="match status" value="1"/>
</dbReference>
<feature type="region of interest" description="Disordered" evidence="4">
    <location>
        <begin position="591"/>
        <end position="640"/>
    </location>
</feature>
<name>A0AAW1JB55_SAPOF</name>
<evidence type="ECO:0000313" key="7">
    <source>
        <dbReference type="EMBL" id="KAK9700275.1"/>
    </source>
</evidence>
<evidence type="ECO:0000259" key="6">
    <source>
        <dbReference type="PROSITE" id="PS50103"/>
    </source>
</evidence>
<evidence type="ECO:0000259" key="5">
    <source>
        <dbReference type="PROSITE" id="PS50102"/>
    </source>
</evidence>